<reference evidence="2" key="1">
    <citation type="journal article" date="2010" name="Science">
        <title>The genome of the Western clawed frog Xenopus tropicalis.</title>
        <authorList>
            <person name="Hellsten U."/>
            <person name="Harland R.M."/>
            <person name="Gilchrist M.J."/>
            <person name="Hendrix D."/>
            <person name="Jurka J."/>
            <person name="Kapitonov V."/>
            <person name="Ovcharenko I."/>
            <person name="Putnam N.H."/>
            <person name="Shu S."/>
            <person name="Taher L."/>
            <person name="Blitz I.L."/>
            <person name="Blumberg B."/>
            <person name="Dichmann D.S."/>
            <person name="Dubchak I."/>
            <person name="Amaya E."/>
            <person name="Detter J.C."/>
            <person name="Fletcher R."/>
            <person name="Gerhard D.S."/>
            <person name="Goodstein D."/>
            <person name="Graves T."/>
            <person name="Grigoriev I.V."/>
            <person name="Grimwood J."/>
            <person name="Kawashima T."/>
            <person name="Lindquist E."/>
            <person name="Lucas S.M."/>
            <person name="Mead P.E."/>
            <person name="Mitros T."/>
            <person name="Ogino H."/>
            <person name="Ohta Y."/>
            <person name="Poliakov A.V."/>
            <person name="Pollet N."/>
            <person name="Robert J."/>
            <person name="Salamov A."/>
            <person name="Sater A.K."/>
            <person name="Schmutz J."/>
            <person name="Terry A."/>
            <person name="Vize P.D."/>
            <person name="Warren W.C."/>
            <person name="Wells D."/>
            <person name="Wills A."/>
            <person name="Wilson R.K."/>
            <person name="Zimmerman L.B."/>
            <person name="Zorn A.M."/>
            <person name="Grainger R."/>
            <person name="Grammer T."/>
            <person name="Khokha M.K."/>
            <person name="Richardson P.M."/>
            <person name="Rokhsar D.S."/>
        </authorList>
    </citation>
    <scope>NUCLEOTIDE SEQUENCE [LARGE SCALE GENOMIC DNA]</scope>
    <source>
        <strain evidence="2">Nigerian</strain>
    </source>
</reference>
<dbReference type="PROSITE" id="PS50878">
    <property type="entry name" value="RT_POL"/>
    <property type="match status" value="1"/>
</dbReference>
<dbReference type="InterPro" id="IPR005135">
    <property type="entry name" value="Endo/exonuclease/phosphatase"/>
</dbReference>
<dbReference type="InterPro" id="IPR036691">
    <property type="entry name" value="Endo/exonu/phosph_ase_sf"/>
</dbReference>
<dbReference type="Pfam" id="PF00078">
    <property type="entry name" value="RVT_1"/>
    <property type="match status" value="1"/>
</dbReference>
<dbReference type="InParanoid" id="A0A803JC69"/>
<dbReference type="Ensembl" id="ENSXETT00000110445">
    <property type="protein sequence ID" value="ENSXETP00000105479"/>
    <property type="gene ID" value="ENSXETG00000043234"/>
</dbReference>
<feature type="domain" description="Reverse transcriptase" evidence="1">
    <location>
        <begin position="498"/>
        <end position="765"/>
    </location>
</feature>
<dbReference type="AlphaFoldDB" id="A0A803JC69"/>
<dbReference type="FunCoup" id="A0A803JC69">
    <property type="interactions" value="2"/>
</dbReference>
<protein>
    <recommendedName>
        <fullName evidence="1">Reverse transcriptase domain-containing protein</fullName>
    </recommendedName>
</protein>
<dbReference type="PANTHER" id="PTHR31635:SF196">
    <property type="entry name" value="REVERSE TRANSCRIPTASE DOMAIN-CONTAINING PROTEIN-RELATED"/>
    <property type="match status" value="1"/>
</dbReference>
<proteinExistence type="predicted"/>
<dbReference type="Pfam" id="PF03372">
    <property type="entry name" value="Exo_endo_phos"/>
    <property type="match status" value="1"/>
</dbReference>
<dbReference type="CDD" id="cd09076">
    <property type="entry name" value="L1-EN"/>
    <property type="match status" value="1"/>
</dbReference>
<dbReference type="GeneTree" id="ENSGT00940000163630"/>
<sequence>MVKLLTLNVNGLNSVFKRYLAIREIHRLKPDIALLQETHFRRSDDSTLKSNLYPKVFQASAEAKKAGVLIMIHKDCPYQVSKVTADQGGRYLILDGSLRDKPLTIMNIYAPNKGQQKFLRSKLTKGRGNCQTPIIIGGDFNLVFSDLKDRSLPPVNKEIPEQSKKFRQMVRKLDLRDIWRIHHPNERTYTFFSARHNLYTRLDYFLISRDLLHFTATSSILPITWTDHDAVTFEIEITHQSKRKPHWRLNEALLNDLTANKKTLETITEYFAINKHSIDSMATLWEAHKAVLRGHFISTTSYKRKMRIKQITRLEHDLTYWEKLYHRSPSQQLKQQITQARRDLKKLLLADTEKALRWLKQKYYESGDKPHTLLAKKLREQLAQSAMLSIDAGNGQLVYAPEEIAEVFRHYYTALYNLHTQQRPDEQQRLTFLKDNIKVKLTQPELNTLNTPITEEEIATTIKSFPTMKAPGPDGFPYAYYKAFSATLTPYLSTLFNSFLEGSPIPPTMLASYITLLHKEGKDPNQCASYRPIALLNSDLKLFTKILANRLAPIMPRLINLDQVGFIHGRQAGDNTRRAIDIIDTLNKAQTPAVILSLDAEKAFDRLDWRFLFDLLQLMGFKGQFLTAIKALYSNPTATLKMPDASNLPIPILNGTRQGCPLSPLLYALSIEPLATAIREHKDITGPRVGNHEFLISLFADDVLLTVTNPMISLPNLHNLLAQYGKHSGYKLNIQKTEALAINMPSHTRELLKSNYKYKWKDISLKYLGVHLTKSYSQLYKCNYTPLLQTIHNLMNKWSPYTISWLGKIAALKMMILPKLLYLFETLPVRVPNTILRNIQTMFFKFIWGKSRHRVPKSVMMTGRSQGGLAVPNIIRYYEAAHLRQVLGWTTFTPTSKWALIESLTLTPTHPNSFLWQTQKPIKPPPDTLQAIRFTLQIWNRCCKKTHLKGPLGILRPVLANPQFPPGLSQTFQKHWGSKNLFRAYDFINPLTNKLYSFIELQGKHQIPQSWLFEYMQIIHFIQGPDTRLTPPTPLTLFERLSVRGLPQKALISNIYSILNTIMGDPFPKHKYMTNWEAELSTTLTLDQWEDIWENARKNVTCVRQKESVYKMILNWYHTPVKLNKIFPDTSKMCWRACGQEGTLLHIMWHCPKLAEFWKNIKNTAAKIFFWEIPIEATNALLGLPHPHIPHSEQKLLNYIYTAARLTITSKWKSLEPPSTREVISRLKTMKNLEEMTAKLRGTTPQHDKTWSKWDYFISQNQITQRYRPMQ</sequence>
<dbReference type="PANTHER" id="PTHR31635">
    <property type="entry name" value="REVERSE TRANSCRIPTASE DOMAIN-CONTAINING PROTEIN-RELATED"/>
    <property type="match status" value="1"/>
</dbReference>
<dbReference type="GO" id="GO:0003824">
    <property type="term" value="F:catalytic activity"/>
    <property type="evidence" value="ECO:0007669"/>
    <property type="project" value="InterPro"/>
</dbReference>
<name>A0A803JC69_XENTR</name>
<dbReference type="SUPFAM" id="SSF56219">
    <property type="entry name" value="DNase I-like"/>
    <property type="match status" value="1"/>
</dbReference>
<dbReference type="InterPro" id="IPR000477">
    <property type="entry name" value="RT_dom"/>
</dbReference>
<dbReference type="CDD" id="cd01650">
    <property type="entry name" value="RT_nLTR_like"/>
    <property type="match status" value="1"/>
</dbReference>
<accession>A0A803JC69</accession>
<evidence type="ECO:0000313" key="2">
    <source>
        <dbReference type="Ensembl" id="ENSXETP00000105479"/>
    </source>
</evidence>
<organism evidence="2">
    <name type="scientific">Xenopus tropicalis</name>
    <name type="common">Western clawed frog</name>
    <name type="synonym">Silurana tropicalis</name>
    <dbReference type="NCBI Taxonomy" id="8364"/>
    <lineage>
        <taxon>Eukaryota</taxon>
        <taxon>Metazoa</taxon>
        <taxon>Chordata</taxon>
        <taxon>Craniata</taxon>
        <taxon>Vertebrata</taxon>
        <taxon>Euteleostomi</taxon>
        <taxon>Amphibia</taxon>
        <taxon>Batrachia</taxon>
        <taxon>Anura</taxon>
        <taxon>Pipoidea</taxon>
        <taxon>Pipidae</taxon>
        <taxon>Xenopodinae</taxon>
        <taxon>Xenopus</taxon>
        <taxon>Silurana</taxon>
    </lineage>
</organism>
<dbReference type="Gene3D" id="3.60.10.10">
    <property type="entry name" value="Endonuclease/exonuclease/phosphatase"/>
    <property type="match status" value="1"/>
</dbReference>
<evidence type="ECO:0000259" key="1">
    <source>
        <dbReference type="PROSITE" id="PS50878"/>
    </source>
</evidence>
<reference evidence="2" key="2">
    <citation type="submission" date="2021-03" db="UniProtKB">
        <authorList>
            <consortium name="Ensembl"/>
        </authorList>
    </citation>
    <scope>IDENTIFICATION</scope>
</reference>